<proteinExistence type="predicted"/>
<dbReference type="Proteomes" id="UP001159405">
    <property type="component" value="Unassembled WGS sequence"/>
</dbReference>
<dbReference type="PANTHER" id="PTHR21074:SF0">
    <property type="entry name" value="IQ AND UBIQUITIN-LIKE DOMAIN-CONTAINING PROTEIN"/>
    <property type="match status" value="1"/>
</dbReference>
<protein>
    <submittedName>
        <fullName evidence="1">Uncharacterized protein</fullName>
    </submittedName>
</protein>
<evidence type="ECO:0000313" key="1">
    <source>
        <dbReference type="EMBL" id="CAH3115315.1"/>
    </source>
</evidence>
<dbReference type="InterPro" id="IPR037695">
    <property type="entry name" value="IQUB"/>
</dbReference>
<gene>
    <name evidence="1" type="ORF">PLOB_00023563</name>
</gene>
<dbReference type="PANTHER" id="PTHR21074">
    <property type="entry name" value="IQ AND UBIQUITIN-LIKE DOMAIN-CONTAINING PROTEIN"/>
    <property type="match status" value="1"/>
</dbReference>
<accession>A0ABN8NRB2</accession>
<keyword evidence="2" id="KW-1185">Reference proteome</keyword>
<name>A0ABN8NRB2_9CNID</name>
<evidence type="ECO:0000313" key="2">
    <source>
        <dbReference type="Proteomes" id="UP001159405"/>
    </source>
</evidence>
<dbReference type="EMBL" id="CALNXK010000028">
    <property type="protein sequence ID" value="CAH3115315.1"/>
    <property type="molecule type" value="Genomic_DNA"/>
</dbReference>
<comment type="caution">
    <text evidence="1">The sequence shown here is derived from an EMBL/GenBank/DDBJ whole genome shotgun (WGS) entry which is preliminary data.</text>
</comment>
<organism evidence="1 2">
    <name type="scientific">Porites lobata</name>
    <dbReference type="NCBI Taxonomy" id="104759"/>
    <lineage>
        <taxon>Eukaryota</taxon>
        <taxon>Metazoa</taxon>
        <taxon>Cnidaria</taxon>
        <taxon>Anthozoa</taxon>
        <taxon>Hexacorallia</taxon>
        <taxon>Scleractinia</taxon>
        <taxon>Fungiina</taxon>
        <taxon>Poritidae</taxon>
        <taxon>Porites</taxon>
    </lineage>
</organism>
<reference evidence="1 2" key="1">
    <citation type="submission" date="2022-05" db="EMBL/GenBank/DDBJ databases">
        <authorList>
            <consortium name="Genoscope - CEA"/>
            <person name="William W."/>
        </authorList>
    </citation>
    <scope>NUCLEOTIDE SEQUENCE [LARGE SCALE GENOMIC DNA]</scope>
</reference>
<sequence length="158" mass="18300">MKLDNDARLRHNFPQYTAMLKELRRSEESLEDGSKIAFLLQEPDLRYLVENIWNSQSVLSAHEDLFDLILVRWNKYEEWSPWNCILLTKEEASAHAKLENVTEAYGWMFIGKILHKHVLARNYFSRLPGMAEHMKKKISGQTRGLAANNGARTAALKA</sequence>